<dbReference type="Proteomes" id="UP000680304">
    <property type="component" value="Unassembled WGS sequence"/>
</dbReference>
<keyword evidence="7 11" id="KW-1133">Transmembrane helix</keyword>
<dbReference type="InterPro" id="IPR050968">
    <property type="entry name" value="Cytochrome_c_oxidase_bac_sub4"/>
</dbReference>
<keyword evidence="8" id="KW-0560">Oxidoreductase</keyword>
<name>A0ABQ4N445_9BACL</name>
<dbReference type="PANTHER" id="PTHR36835">
    <property type="entry name" value="CYTOCHROME BO(3) UBIQUINOL OXIDASE SUBUNIT 4"/>
    <property type="match status" value="1"/>
</dbReference>
<evidence type="ECO:0000256" key="1">
    <source>
        <dbReference type="ARBA" id="ARBA00004651"/>
    </source>
</evidence>
<keyword evidence="4" id="KW-1003">Cell membrane</keyword>
<feature type="transmembrane region" description="Helical" evidence="11">
    <location>
        <begin position="95"/>
        <end position="117"/>
    </location>
</feature>
<evidence type="ECO:0000256" key="2">
    <source>
        <dbReference type="ARBA" id="ARBA00008079"/>
    </source>
</evidence>
<organism evidence="12 13">
    <name type="scientific">Paenibacillus cisolokensis</name>
    <dbReference type="NCBI Taxonomy" id="1658519"/>
    <lineage>
        <taxon>Bacteria</taxon>
        <taxon>Bacillati</taxon>
        <taxon>Bacillota</taxon>
        <taxon>Bacilli</taxon>
        <taxon>Bacillales</taxon>
        <taxon>Paenibacillaceae</taxon>
        <taxon>Paenibacillus</taxon>
    </lineage>
</organism>
<feature type="transmembrane region" description="Helical" evidence="11">
    <location>
        <begin position="35"/>
        <end position="54"/>
    </location>
</feature>
<comment type="subcellular location">
    <subcellularLocation>
        <location evidence="1">Cell membrane</location>
        <topology evidence="1">Multi-pass membrane protein</topology>
    </subcellularLocation>
</comment>
<keyword evidence="5 11" id="KW-0812">Transmembrane</keyword>
<evidence type="ECO:0000256" key="3">
    <source>
        <dbReference type="ARBA" id="ARBA00022448"/>
    </source>
</evidence>
<dbReference type="NCBIfam" id="TIGR02847">
    <property type="entry name" value="CyoD"/>
    <property type="match status" value="1"/>
</dbReference>
<keyword evidence="9 11" id="KW-0472">Membrane</keyword>
<evidence type="ECO:0000313" key="12">
    <source>
        <dbReference type="EMBL" id="GIQ62937.1"/>
    </source>
</evidence>
<dbReference type="EMBL" id="BOVJ01000049">
    <property type="protein sequence ID" value="GIQ62937.1"/>
    <property type="molecule type" value="Genomic_DNA"/>
</dbReference>
<proteinExistence type="inferred from homology"/>
<evidence type="ECO:0000256" key="6">
    <source>
        <dbReference type="ARBA" id="ARBA00022982"/>
    </source>
</evidence>
<evidence type="ECO:0000256" key="11">
    <source>
        <dbReference type="SAM" id="Phobius"/>
    </source>
</evidence>
<sequence length="123" mass="13262">MAQTNARPQGVPHNGTNGGHGEHGGHGGHGSLKSYVTGFVLSIILTIIPLVVVMNDMLGRTATLVVILAAAVLQFVVQLFFFMHLKEGENAKWNIMTLIFGLIILLTIVAGSIWIMTYNQVAH</sequence>
<keyword evidence="3" id="KW-0813">Transport</keyword>
<keyword evidence="6" id="KW-0249">Electron transport</keyword>
<dbReference type="InterPro" id="IPR014210">
    <property type="entry name" value="Cyt_o_ubiqinol_oxidase_su4"/>
</dbReference>
<dbReference type="InterPro" id="IPR005171">
    <property type="entry name" value="Cyt_c_oxidase_su4_prok"/>
</dbReference>
<evidence type="ECO:0000256" key="7">
    <source>
        <dbReference type="ARBA" id="ARBA00022989"/>
    </source>
</evidence>
<feature type="transmembrane region" description="Helical" evidence="11">
    <location>
        <begin position="61"/>
        <end position="83"/>
    </location>
</feature>
<keyword evidence="13" id="KW-1185">Reference proteome</keyword>
<reference evidence="12 13" key="1">
    <citation type="submission" date="2021-04" db="EMBL/GenBank/DDBJ databases">
        <title>Draft genome sequence of Paenibacillus cisolokensis, LC2-13A.</title>
        <authorList>
            <person name="Uke A."/>
            <person name="Chhe C."/>
            <person name="Baramee S."/>
            <person name="Kosugi A."/>
        </authorList>
    </citation>
    <scope>NUCLEOTIDE SEQUENCE [LARGE SCALE GENOMIC DNA]</scope>
    <source>
        <strain evidence="12 13">LC2-13A</strain>
    </source>
</reference>
<comment type="similarity">
    <text evidence="2">Belongs to the cytochrome c oxidase bacterial subunit 4 family.</text>
</comment>
<dbReference type="RefSeq" id="WP_213528273.1">
    <property type="nucleotide sequence ID" value="NZ_BOVJ01000049.1"/>
</dbReference>
<evidence type="ECO:0000256" key="9">
    <source>
        <dbReference type="ARBA" id="ARBA00023136"/>
    </source>
</evidence>
<evidence type="ECO:0000256" key="10">
    <source>
        <dbReference type="SAM" id="MobiDB-lite"/>
    </source>
</evidence>
<dbReference type="Pfam" id="PF03626">
    <property type="entry name" value="COX4_pro"/>
    <property type="match status" value="1"/>
</dbReference>
<evidence type="ECO:0000256" key="5">
    <source>
        <dbReference type="ARBA" id="ARBA00022692"/>
    </source>
</evidence>
<evidence type="ECO:0000256" key="4">
    <source>
        <dbReference type="ARBA" id="ARBA00022475"/>
    </source>
</evidence>
<evidence type="ECO:0000313" key="13">
    <source>
        <dbReference type="Proteomes" id="UP000680304"/>
    </source>
</evidence>
<comment type="caution">
    <text evidence="12">The sequence shown here is derived from an EMBL/GenBank/DDBJ whole genome shotgun (WGS) entry which is preliminary data.</text>
</comment>
<protein>
    <submittedName>
        <fullName evidence="12">Cytochrome o ubiquinol oxidase subunit IV</fullName>
    </submittedName>
</protein>
<dbReference type="PANTHER" id="PTHR36835:SF1">
    <property type="entry name" value="CYTOCHROME BO(3) UBIQUINOL OXIDASE SUBUNIT 4"/>
    <property type="match status" value="1"/>
</dbReference>
<evidence type="ECO:0000256" key="8">
    <source>
        <dbReference type="ARBA" id="ARBA00023002"/>
    </source>
</evidence>
<feature type="region of interest" description="Disordered" evidence="10">
    <location>
        <begin position="1"/>
        <end position="26"/>
    </location>
</feature>
<gene>
    <name evidence="12" type="primary">cyoD</name>
    <name evidence="12" type="ORF">PACILC2_15050</name>
</gene>
<accession>A0ABQ4N445</accession>